<evidence type="ECO:0000313" key="2">
    <source>
        <dbReference type="Proteomes" id="UP000316674"/>
    </source>
</evidence>
<evidence type="ECO:0000313" key="1">
    <source>
        <dbReference type="EMBL" id="TEU03909.1"/>
    </source>
</evidence>
<protein>
    <submittedName>
        <fullName evidence="1">Uncharacterized protein</fullName>
    </submittedName>
</protein>
<reference evidence="1 2" key="1">
    <citation type="submission" date="2019-03" db="EMBL/GenBank/DDBJ databases">
        <title>Metabolic potential of uncultured bacteria and archaea associated with petroleum seepage in deep-sea sediments.</title>
        <authorList>
            <person name="Dong X."/>
            <person name="Hubert C."/>
        </authorList>
    </citation>
    <scope>NUCLEOTIDE SEQUENCE [LARGE SCALE GENOMIC DNA]</scope>
    <source>
        <strain evidence="1">E26_bin6</strain>
    </source>
</reference>
<comment type="caution">
    <text evidence="1">The sequence shown here is derived from an EMBL/GenBank/DDBJ whole genome shotgun (WGS) entry which is preliminary data.</text>
</comment>
<accession>A0A523ZJG2</accession>
<dbReference type="Proteomes" id="UP000316674">
    <property type="component" value="Unassembled WGS sequence"/>
</dbReference>
<organism evidence="1 2">
    <name type="scientific">Aerophobetes bacterium</name>
    <dbReference type="NCBI Taxonomy" id="2030807"/>
    <lineage>
        <taxon>Bacteria</taxon>
        <taxon>Candidatus Aerophobota</taxon>
    </lineage>
</organism>
<proteinExistence type="predicted"/>
<gene>
    <name evidence="1" type="ORF">E3I16_00230</name>
</gene>
<name>A0A523ZJG2_UNCAE</name>
<dbReference type="AlphaFoldDB" id="A0A523ZJG2"/>
<sequence>MQNGIDTVMGSPSGPDCVLIKAIKDAQNRIGRRMILIITPSFSTTPGRESEIQAEKMFDEAANLGATFCFPHQCVTDVLVDRMTRTIRYMNHYAAMIRQRGMIPGLSTHMPETIVYADNTGLDVESYTQIYNSSGFLMQVEADWIMRIIQEAKKPVMVIKPLAAGRITPPVGLAFVWNTIRDKDMVTIGTTTPDEAKEVIDISRDYLGRRSAKIQLQETRSKRSLA</sequence>
<dbReference type="EMBL" id="SOHY01000016">
    <property type="protein sequence ID" value="TEU03909.1"/>
    <property type="molecule type" value="Genomic_DNA"/>
</dbReference>